<evidence type="ECO:0000313" key="1">
    <source>
        <dbReference type="EMBL" id="CAF1014866.1"/>
    </source>
</evidence>
<dbReference type="InterPro" id="IPR016031">
    <property type="entry name" value="Trp_RNA-bd_attenuator-like_dom"/>
</dbReference>
<protein>
    <recommendedName>
        <fullName evidence="3">Altered inheritance of mitochondria protein 24, mitochondrial</fullName>
    </recommendedName>
</protein>
<accession>A0A814HRE8</accession>
<dbReference type="PANTHER" id="PTHR43657">
    <property type="entry name" value="TRYPTOPHAN RNA-BINDING ATTENUATOR PROTEIN-LIKE PROTEIN"/>
    <property type="match status" value="1"/>
</dbReference>
<dbReference type="Gene3D" id="3.60.160.10">
    <property type="entry name" value="Mitochondrial biogenesis AIM24"/>
    <property type="match status" value="1"/>
</dbReference>
<dbReference type="AlphaFoldDB" id="A0A814HRE8"/>
<dbReference type="SUPFAM" id="SSF51219">
    <property type="entry name" value="TRAP-like"/>
    <property type="match status" value="1"/>
</dbReference>
<sequence>MASAAFPQPVSRSGANEITGEFPGGFFKIDQRDTNTVLSVTLVPNGQIFTQPGAMMTMDPSVKLKGKLKFSFKKMITGGEMSQTIYTGPGEILLAPPIWGDIMPIYLDGNTRWTVGRGGFLAMSDGITKETKSQGLSKALFSGEGLFVQQFTGRGVVFVTALGAIITRQLKANDQLIVDNGHLVAWSCPYGIERAGGSVSAGMHSGEGLVCRFTGPGIVYIQTRNPEALSEWIIAHMHNNSTQ</sequence>
<organism evidence="1 2">
    <name type="scientific">Adineta ricciae</name>
    <name type="common">Rotifer</name>
    <dbReference type="NCBI Taxonomy" id="249248"/>
    <lineage>
        <taxon>Eukaryota</taxon>
        <taxon>Metazoa</taxon>
        <taxon>Spiralia</taxon>
        <taxon>Gnathifera</taxon>
        <taxon>Rotifera</taxon>
        <taxon>Eurotatoria</taxon>
        <taxon>Bdelloidea</taxon>
        <taxon>Adinetida</taxon>
        <taxon>Adinetidae</taxon>
        <taxon>Adineta</taxon>
    </lineage>
</organism>
<dbReference type="Proteomes" id="UP000663828">
    <property type="component" value="Unassembled WGS sequence"/>
</dbReference>
<dbReference type="InterPro" id="IPR002838">
    <property type="entry name" value="AIM24"/>
</dbReference>
<dbReference type="PANTHER" id="PTHR43657:SF1">
    <property type="entry name" value="ALTERED INHERITANCE OF MITOCHONDRIA PROTEIN 24, MITOCHONDRIAL"/>
    <property type="match status" value="1"/>
</dbReference>
<dbReference type="EMBL" id="CAJNOR010000820">
    <property type="protein sequence ID" value="CAF1014866.1"/>
    <property type="molecule type" value="Genomic_DNA"/>
</dbReference>
<dbReference type="Pfam" id="PF01987">
    <property type="entry name" value="AIM24"/>
    <property type="match status" value="1"/>
</dbReference>
<keyword evidence="2" id="KW-1185">Reference proteome</keyword>
<proteinExistence type="predicted"/>
<reference evidence="1" key="1">
    <citation type="submission" date="2021-02" db="EMBL/GenBank/DDBJ databases">
        <authorList>
            <person name="Nowell W R."/>
        </authorList>
    </citation>
    <scope>NUCLEOTIDE SEQUENCE</scope>
</reference>
<evidence type="ECO:0008006" key="3">
    <source>
        <dbReference type="Google" id="ProtNLM"/>
    </source>
</evidence>
<name>A0A814HRE8_ADIRI</name>
<dbReference type="InterPro" id="IPR036983">
    <property type="entry name" value="AIM24_sf"/>
</dbReference>
<evidence type="ECO:0000313" key="2">
    <source>
        <dbReference type="Proteomes" id="UP000663828"/>
    </source>
</evidence>
<gene>
    <name evidence="1" type="ORF">XAT740_LOCUS13919</name>
</gene>
<dbReference type="NCBIfam" id="TIGR00266">
    <property type="entry name" value="TIGR00266 family protein"/>
    <property type="match status" value="1"/>
</dbReference>
<comment type="caution">
    <text evidence="1">The sequence shown here is derived from an EMBL/GenBank/DDBJ whole genome shotgun (WGS) entry which is preliminary data.</text>
</comment>